<dbReference type="Pfam" id="PF08388">
    <property type="entry name" value="GIIM"/>
    <property type="match status" value="1"/>
</dbReference>
<dbReference type="EMBL" id="CP158587">
    <property type="protein sequence ID" value="XCA34374.1"/>
    <property type="molecule type" value="Genomic_DNA"/>
</dbReference>
<dbReference type="InterPro" id="IPR051083">
    <property type="entry name" value="GrpII_Intron_Splice-Mob/Def"/>
</dbReference>
<keyword evidence="3" id="KW-0695">RNA-directed DNA polymerase</keyword>
<accession>A0AAU7YN81</accession>
<organism evidence="3">
    <name type="scientific">Wolbachia endosymbiont of Oeneis ivallda</name>
    <dbReference type="NCBI Taxonomy" id="3171168"/>
    <lineage>
        <taxon>Bacteria</taxon>
        <taxon>Pseudomonadati</taxon>
        <taxon>Pseudomonadota</taxon>
        <taxon>Alphaproteobacteria</taxon>
        <taxon>Rickettsiales</taxon>
        <taxon>Anaplasmataceae</taxon>
        <taxon>Wolbachieae</taxon>
        <taxon>Wolbachia</taxon>
    </lineage>
</organism>
<dbReference type="Pfam" id="PF00078">
    <property type="entry name" value="RVT_1"/>
    <property type="match status" value="1"/>
</dbReference>
<proteinExistence type="inferred from homology"/>
<protein>
    <submittedName>
        <fullName evidence="3">Reverse transcriptase domain-containing protein</fullName>
    </submittedName>
</protein>
<dbReference type="InterPro" id="IPR013597">
    <property type="entry name" value="Mat_intron_G2"/>
</dbReference>
<evidence type="ECO:0000259" key="2">
    <source>
        <dbReference type="PROSITE" id="PS50878"/>
    </source>
</evidence>
<evidence type="ECO:0000256" key="1">
    <source>
        <dbReference type="ARBA" id="ARBA00034120"/>
    </source>
</evidence>
<gene>
    <name evidence="3" type="ORF">ABS861_02990</name>
</gene>
<name>A0AAU7YN81_9RICK</name>
<dbReference type="InterPro" id="IPR043128">
    <property type="entry name" value="Rev_trsase/Diguanyl_cyclase"/>
</dbReference>
<dbReference type="Gene3D" id="3.30.70.270">
    <property type="match status" value="1"/>
</dbReference>
<dbReference type="InterPro" id="IPR043502">
    <property type="entry name" value="DNA/RNA_pol_sf"/>
</dbReference>
<sequence>MYLEPLVEPKFHEDSYGYKPNKSVLDAVDTARKRCWRYDWTIDLDISGFFDNLDHELALQAIKKHTNCKWIILYVERWMKAAIQLEDGSKVVREKGVPQGGSVSPIISNIFMHHVFDIWMKKNYSTVPFERYVDDAIVHCKTQKQAEFMRVMIEERLAKYKLKLHPDKTQIVYCKDGNRKNMFPTQSFDYLGYTFRPRKVKNKIGKYFVAFLPAISNKVKKKITTTIRSWKILRKTHITLEEISKKVNPIVRDWYQYYGRFYQSEVYEPLNNVEQHLEKWTRKKYPKLGKRLARQLLGKIKKENPKTFYHWTLGLGQKAE</sequence>
<comment type="similarity">
    <text evidence="1">Belongs to the bacterial reverse transcriptase family.</text>
</comment>
<evidence type="ECO:0000313" key="3">
    <source>
        <dbReference type="EMBL" id="XCA34374.1"/>
    </source>
</evidence>
<dbReference type="PROSITE" id="PS50878">
    <property type="entry name" value="RT_POL"/>
    <property type="match status" value="1"/>
</dbReference>
<feature type="domain" description="Reverse transcriptase" evidence="2">
    <location>
        <begin position="1"/>
        <end position="195"/>
    </location>
</feature>
<keyword evidence="3" id="KW-0808">Transferase</keyword>
<reference evidence="3" key="1">
    <citation type="submission" date="2024-06" db="EMBL/GenBank/DDBJ databases">
        <title>Genome assembly of the Oeneis chryxus ivallda.</title>
        <authorList>
            <person name="MacDonald Z."/>
            <person name="Shaffer H.B."/>
            <person name="Gillespie T."/>
            <person name="Marimuthu M.P.A."/>
            <person name="Nguyen O."/>
            <person name="Fairbairn C.W."/>
            <person name="Seligmann W.E."/>
            <person name="Escalona M."/>
            <person name="Miller C."/>
            <person name="Toffelmier E."/>
        </authorList>
    </citation>
    <scope>NUCLEOTIDE SEQUENCE</scope>
    <source>
        <strain evidence="3">CCGP_102_HBS-TG_Oc004</strain>
    </source>
</reference>
<dbReference type="SUPFAM" id="SSF56672">
    <property type="entry name" value="DNA/RNA polymerases"/>
    <property type="match status" value="1"/>
</dbReference>
<dbReference type="GO" id="GO:0003964">
    <property type="term" value="F:RNA-directed DNA polymerase activity"/>
    <property type="evidence" value="ECO:0007669"/>
    <property type="project" value="UniProtKB-KW"/>
</dbReference>
<dbReference type="InterPro" id="IPR000477">
    <property type="entry name" value="RT_dom"/>
</dbReference>
<dbReference type="PANTHER" id="PTHR34047:SF3">
    <property type="entry name" value="BLR2052 PROTEIN"/>
    <property type="match status" value="1"/>
</dbReference>
<dbReference type="CDD" id="cd01651">
    <property type="entry name" value="RT_G2_intron"/>
    <property type="match status" value="1"/>
</dbReference>
<keyword evidence="3" id="KW-0548">Nucleotidyltransferase</keyword>
<dbReference type="AlphaFoldDB" id="A0AAU7YN81"/>
<dbReference type="PANTHER" id="PTHR34047">
    <property type="entry name" value="NUCLEAR INTRON MATURASE 1, MITOCHONDRIAL-RELATED"/>
    <property type="match status" value="1"/>
</dbReference>